<dbReference type="InterPro" id="IPR010828">
    <property type="entry name" value="Atf2/Sli1-like"/>
</dbReference>
<dbReference type="Gene3D" id="3.30.559.10">
    <property type="entry name" value="Chloramphenicol acetyltransferase-like domain"/>
    <property type="match status" value="1"/>
</dbReference>
<proteinExistence type="predicted"/>
<name>A0AAD7E9J3_9AGAR</name>
<dbReference type="EMBL" id="JARIHO010000105">
    <property type="protein sequence ID" value="KAJ7303521.1"/>
    <property type="molecule type" value="Genomic_DNA"/>
</dbReference>
<accession>A0AAD7E9J3</accession>
<comment type="caution">
    <text evidence="1">The sequence shown here is derived from an EMBL/GenBank/DDBJ whole genome shotgun (WGS) entry which is preliminary data.</text>
</comment>
<keyword evidence="2" id="KW-1185">Reference proteome</keyword>
<dbReference type="PANTHER" id="PTHR28037">
    <property type="entry name" value="ALCOHOL O-ACETYLTRANSFERASE 1-RELATED"/>
    <property type="match status" value="1"/>
</dbReference>
<evidence type="ECO:0000313" key="1">
    <source>
        <dbReference type="EMBL" id="KAJ7303521.1"/>
    </source>
</evidence>
<dbReference type="PANTHER" id="PTHR28037:SF1">
    <property type="entry name" value="ALCOHOL O-ACETYLTRANSFERASE 1-RELATED"/>
    <property type="match status" value="1"/>
</dbReference>
<dbReference type="GO" id="GO:0008080">
    <property type="term" value="F:N-acetyltransferase activity"/>
    <property type="evidence" value="ECO:0007669"/>
    <property type="project" value="TreeGrafter"/>
</dbReference>
<dbReference type="InterPro" id="IPR023213">
    <property type="entry name" value="CAT-like_dom_sf"/>
</dbReference>
<protein>
    <submittedName>
        <fullName evidence="1">Alcohol acetyltransferase-domain-containing protein</fullName>
    </submittedName>
</protein>
<dbReference type="Pfam" id="PF07247">
    <property type="entry name" value="AATase"/>
    <property type="match status" value="1"/>
</dbReference>
<sequence>MTPPVIRLRKTGLMEQYHITRHFLGMDSCIVASAQYVAQDGAALNREILFPALRTLIETHAALGLRLDGDEATEDVYLARLSMVDLSRVVEFSAKDNLQEAYESQLARGFATQTDLPLWRVQLLADNTIVFAVHHGVCDGMSLMVFLLGLLQALQNSESGDTDTSHLVQIPTSNVLFPPVEQATNVRPSLRTICSKLFDSVAPASWTKMHSAWTGLASPLTPNVTTHVRILPLPAPDIVALCAAARTQGATLTSTFYVLAVSALSQLIAQDPARYTRIGSAVAISLHGVAGIPDDVMCDYPGVFYAHPRVAPDFNWAEAGRVARVLQGQKRKGREIVGMLGFIQGKYAPYMKRQLGTKRETGFCISNVGRVQPPSVGGKWTIGRTIFGQCDVVTGAALSINMTGDPTGALNVAFTWGETSLETSFVEAFITSLQKGFGEVIGKAE</sequence>
<reference evidence="1" key="1">
    <citation type="submission" date="2023-03" db="EMBL/GenBank/DDBJ databases">
        <title>Massive genome expansion in bonnet fungi (Mycena s.s.) driven by repeated elements and novel gene families across ecological guilds.</title>
        <authorList>
            <consortium name="Lawrence Berkeley National Laboratory"/>
            <person name="Harder C.B."/>
            <person name="Miyauchi S."/>
            <person name="Viragh M."/>
            <person name="Kuo A."/>
            <person name="Thoen E."/>
            <person name="Andreopoulos B."/>
            <person name="Lu D."/>
            <person name="Skrede I."/>
            <person name="Drula E."/>
            <person name="Henrissat B."/>
            <person name="Morin E."/>
            <person name="Kohler A."/>
            <person name="Barry K."/>
            <person name="LaButti K."/>
            <person name="Morin E."/>
            <person name="Salamov A."/>
            <person name="Lipzen A."/>
            <person name="Mereny Z."/>
            <person name="Hegedus B."/>
            <person name="Baldrian P."/>
            <person name="Stursova M."/>
            <person name="Weitz H."/>
            <person name="Taylor A."/>
            <person name="Grigoriev I.V."/>
            <person name="Nagy L.G."/>
            <person name="Martin F."/>
            <person name="Kauserud H."/>
        </authorList>
    </citation>
    <scope>NUCLEOTIDE SEQUENCE</scope>
    <source>
        <strain evidence="1">CBHHK002</strain>
    </source>
</reference>
<evidence type="ECO:0000313" key="2">
    <source>
        <dbReference type="Proteomes" id="UP001218218"/>
    </source>
</evidence>
<dbReference type="InterPro" id="IPR052058">
    <property type="entry name" value="Alcohol_O-acetyltransferase"/>
</dbReference>
<gene>
    <name evidence="1" type="ORF">DFH08DRAFT_758966</name>
</gene>
<dbReference type="Proteomes" id="UP001218218">
    <property type="component" value="Unassembled WGS sequence"/>
</dbReference>
<dbReference type="AlphaFoldDB" id="A0AAD7E9J3"/>
<dbReference type="SUPFAM" id="SSF52777">
    <property type="entry name" value="CoA-dependent acyltransferases"/>
    <property type="match status" value="1"/>
</dbReference>
<organism evidence="1 2">
    <name type="scientific">Mycena albidolilacea</name>
    <dbReference type="NCBI Taxonomy" id="1033008"/>
    <lineage>
        <taxon>Eukaryota</taxon>
        <taxon>Fungi</taxon>
        <taxon>Dikarya</taxon>
        <taxon>Basidiomycota</taxon>
        <taxon>Agaricomycotina</taxon>
        <taxon>Agaricomycetes</taxon>
        <taxon>Agaricomycetidae</taxon>
        <taxon>Agaricales</taxon>
        <taxon>Marasmiineae</taxon>
        <taxon>Mycenaceae</taxon>
        <taxon>Mycena</taxon>
    </lineage>
</organism>